<dbReference type="Proteomes" id="UP000664032">
    <property type="component" value="Unassembled WGS sequence"/>
</dbReference>
<proteinExistence type="predicted"/>
<dbReference type="EMBL" id="JAFIQS020000012">
    <property type="protein sequence ID" value="KAH9475408.1"/>
    <property type="molecule type" value="Genomic_DNA"/>
</dbReference>
<sequence length="133" mass="15240">MPYLTSFWEKLKTLPPFTTSHPQTTLDNKKPQAISFCSTVHHTNKTNKNDKFAQAKKRATQRRHARELQDSFISVGLIPPRKPKASKRPPISRPPSVAEPWWKKEEKSYLAMSNNKSVLLLGSGKTKIHLEHL</sequence>
<organism evidence="1 2">
    <name type="scientific">Psilocybe cubensis</name>
    <name type="common">Psychedelic mushroom</name>
    <name type="synonym">Stropharia cubensis</name>
    <dbReference type="NCBI Taxonomy" id="181762"/>
    <lineage>
        <taxon>Eukaryota</taxon>
        <taxon>Fungi</taxon>
        <taxon>Dikarya</taxon>
        <taxon>Basidiomycota</taxon>
        <taxon>Agaricomycotina</taxon>
        <taxon>Agaricomycetes</taxon>
        <taxon>Agaricomycetidae</taxon>
        <taxon>Agaricales</taxon>
        <taxon>Agaricineae</taxon>
        <taxon>Strophariaceae</taxon>
        <taxon>Psilocybe</taxon>
    </lineage>
</organism>
<name>A0ACB8GIP5_PSICU</name>
<keyword evidence="2" id="KW-1185">Reference proteome</keyword>
<evidence type="ECO:0000313" key="2">
    <source>
        <dbReference type="Proteomes" id="UP000664032"/>
    </source>
</evidence>
<evidence type="ECO:0000313" key="1">
    <source>
        <dbReference type="EMBL" id="KAH9475408.1"/>
    </source>
</evidence>
<accession>A0ACB8GIP5</accession>
<protein>
    <submittedName>
        <fullName evidence="1">Uncharacterized protein</fullName>
    </submittedName>
</protein>
<gene>
    <name evidence="1" type="ORF">JR316_0012519</name>
</gene>
<reference evidence="1" key="1">
    <citation type="submission" date="2021-10" db="EMBL/GenBank/DDBJ databases">
        <title>Psilocybe cubensis genome.</title>
        <authorList>
            <person name="Mckernan K.J."/>
            <person name="Crawford S."/>
            <person name="Trippe A."/>
            <person name="Kane L.T."/>
            <person name="Mclaughlin S."/>
        </authorList>
    </citation>
    <scope>NUCLEOTIDE SEQUENCE</scope>
    <source>
        <strain evidence="1">MGC-MH-2018</strain>
    </source>
</reference>
<comment type="caution">
    <text evidence="1">The sequence shown here is derived from an EMBL/GenBank/DDBJ whole genome shotgun (WGS) entry which is preliminary data.</text>
</comment>